<evidence type="ECO:0000256" key="3">
    <source>
        <dbReference type="ARBA" id="ARBA00022448"/>
    </source>
</evidence>
<dbReference type="RefSeq" id="WP_369188030.1">
    <property type="nucleotide sequence ID" value="NZ_CP163431.1"/>
</dbReference>
<feature type="transmembrane region" description="Helical" evidence="12">
    <location>
        <begin position="294"/>
        <end position="313"/>
    </location>
</feature>
<keyword evidence="5 12" id="KW-0812">Transmembrane</keyword>
<protein>
    <submittedName>
        <fullName evidence="13">CorA family divalent cation transporter</fullName>
    </submittedName>
</protein>
<gene>
    <name evidence="13" type="ORF">AB5J58_16590</name>
</gene>
<evidence type="ECO:0000313" key="13">
    <source>
        <dbReference type="EMBL" id="XDQ01712.1"/>
    </source>
</evidence>
<evidence type="ECO:0000256" key="5">
    <source>
        <dbReference type="ARBA" id="ARBA00022692"/>
    </source>
</evidence>
<dbReference type="SUPFAM" id="SSF144083">
    <property type="entry name" value="Magnesium transport protein CorA, transmembrane region"/>
    <property type="match status" value="1"/>
</dbReference>
<dbReference type="InterPro" id="IPR002523">
    <property type="entry name" value="MgTranspt_CorA/ZnTranspt_ZntB"/>
</dbReference>
<proteinExistence type="inferred from homology"/>
<dbReference type="SUPFAM" id="SSF143865">
    <property type="entry name" value="CorA soluble domain-like"/>
    <property type="match status" value="1"/>
</dbReference>
<keyword evidence="4" id="KW-1003">Cell membrane</keyword>
<keyword evidence="7 12" id="KW-1133">Transmembrane helix</keyword>
<evidence type="ECO:0000256" key="10">
    <source>
        <dbReference type="ARBA" id="ARBA00034269"/>
    </source>
</evidence>
<comment type="subcellular location">
    <subcellularLocation>
        <location evidence="1">Cell membrane</location>
        <topology evidence="1">Multi-pass membrane protein</topology>
    </subcellularLocation>
</comment>
<name>A0AB39M633_9ACTN</name>
<evidence type="ECO:0000256" key="2">
    <source>
        <dbReference type="ARBA" id="ARBA00009765"/>
    </source>
</evidence>
<organism evidence="13">
    <name type="scientific">Streptomyces sp. R08</name>
    <dbReference type="NCBI Taxonomy" id="3238624"/>
    <lineage>
        <taxon>Bacteria</taxon>
        <taxon>Bacillati</taxon>
        <taxon>Actinomycetota</taxon>
        <taxon>Actinomycetes</taxon>
        <taxon>Kitasatosporales</taxon>
        <taxon>Streptomycetaceae</taxon>
        <taxon>Streptomyces</taxon>
    </lineage>
</organism>
<keyword evidence="8" id="KW-0406">Ion transport</keyword>
<dbReference type="PANTHER" id="PTHR46494:SF1">
    <property type="entry name" value="CORA FAMILY METAL ION TRANSPORTER (EUROFUNG)"/>
    <property type="match status" value="1"/>
</dbReference>
<evidence type="ECO:0000256" key="1">
    <source>
        <dbReference type="ARBA" id="ARBA00004651"/>
    </source>
</evidence>
<dbReference type="GO" id="GO:0015095">
    <property type="term" value="F:magnesium ion transmembrane transporter activity"/>
    <property type="evidence" value="ECO:0007669"/>
    <property type="project" value="TreeGrafter"/>
</dbReference>
<evidence type="ECO:0000256" key="4">
    <source>
        <dbReference type="ARBA" id="ARBA00022475"/>
    </source>
</evidence>
<dbReference type="Pfam" id="PF01544">
    <property type="entry name" value="CorA"/>
    <property type="match status" value="1"/>
</dbReference>
<dbReference type="AlphaFoldDB" id="A0AB39M633"/>
<evidence type="ECO:0000256" key="9">
    <source>
        <dbReference type="ARBA" id="ARBA00023136"/>
    </source>
</evidence>
<evidence type="ECO:0000256" key="7">
    <source>
        <dbReference type="ARBA" id="ARBA00022989"/>
    </source>
</evidence>
<comment type="function">
    <text evidence="11">Mediates influx of magnesium ions. Alternates between open and closed states. Activated by low cytoplasmic Mg(2+) levels. Inactive when cytoplasmic Mg(2+) levels are high.</text>
</comment>
<dbReference type="InterPro" id="IPR045863">
    <property type="entry name" value="CorA_TM1_TM2"/>
</dbReference>
<reference evidence="13" key="1">
    <citation type="submission" date="2024-07" db="EMBL/GenBank/DDBJ databases">
        <authorList>
            <person name="Yu S.T."/>
        </authorList>
    </citation>
    <scope>NUCLEOTIDE SEQUENCE</scope>
    <source>
        <strain evidence="13">R08</strain>
    </source>
</reference>
<keyword evidence="3" id="KW-0813">Transport</keyword>
<dbReference type="GO" id="GO:0015087">
    <property type="term" value="F:cobalt ion transmembrane transporter activity"/>
    <property type="evidence" value="ECO:0007669"/>
    <property type="project" value="TreeGrafter"/>
</dbReference>
<dbReference type="InterPro" id="IPR045861">
    <property type="entry name" value="CorA_cytoplasmic_dom"/>
</dbReference>
<dbReference type="Gene3D" id="1.20.58.340">
    <property type="entry name" value="Magnesium transport protein CorA, transmembrane region"/>
    <property type="match status" value="2"/>
</dbReference>
<evidence type="ECO:0000256" key="6">
    <source>
        <dbReference type="ARBA" id="ARBA00022842"/>
    </source>
</evidence>
<evidence type="ECO:0000256" key="11">
    <source>
        <dbReference type="ARBA" id="ARBA00045497"/>
    </source>
</evidence>
<comment type="similarity">
    <text evidence="2">Belongs to the CorA metal ion transporter (MIT) (TC 1.A.35) family.</text>
</comment>
<feature type="transmembrane region" description="Helical" evidence="12">
    <location>
        <begin position="325"/>
        <end position="345"/>
    </location>
</feature>
<dbReference type="EMBL" id="CP163431">
    <property type="protein sequence ID" value="XDQ01712.1"/>
    <property type="molecule type" value="Genomic_DNA"/>
</dbReference>
<comment type="catalytic activity">
    <reaction evidence="10">
        <text>Mg(2+)(in) = Mg(2+)(out)</text>
        <dbReference type="Rhea" id="RHEA:29827"/>
        <dbReference type="ChEBI" id="CHEBI:18420"/>
    </reaction>
</comment>
<evidence type="ECO:0000256" key="12">
    <source>
        <dbReference type="SAM" id="Phobius"/>
    </source>
</evidence>
<sequence>MTVSDPRPARPAPPPWAVVLGGAAGSPTSGDDLPELVRQARAQGGVAWIMVNGDDGDGLRRAADACGLTHGLAERASVPGTRPGLARVDDVTVLTLRTCRLDGPAGSGGLPRVSRTGCVVLFAGPGFALAVEHGRPGLRKALARKFDDRFVGGGDSTELVRLVTSVVTEQYEEIAEALEEATEEADPEPDDDVLTKMGRRAERGERRRRLAAAHHLHRQIFRLRRTAGPAALAFGAAAEVLAESGPGDDPLGDLAHRLRRVVEQIEQLGEMLDSARDAWTAEVGVTQNDDMRRISAVAALAAVPTVVVGNYGMNFDNMPELHWRWGYPMTIVATVAICGILYALFRRLKWL</sequence>
<dbReference type="GO" id="GO:0000287">
    <property type="term" value="F:magnesium ion binding"/>
    <property type="evidence" value="ECO:0007669"/>
    <property type="project" value="TreeGrafter"/>
</dbReference>
<dbReference type="PANTHER" id="PTHR46494">
    <property type="entry name" value="CORA FAMILY METAL ION TRANSPORTER (EUROFUNG)"/>
    <property type="match status" value="1"/>
</dbReference>
<dbReference type="GO" id="GO:0050897">
    <property type="term" value="F:cobalt ion binding"/>
    <property type="evidence" value="ECO:0007669"/>
    <property type="project" value="TreeGrafter"/>
</dbReference>
<keyword evidence="6" id="KW-0460">Magnesium</keyword>
<dbReference type="GO" id="GO:0005886">
    <property type="term" value="C:plasma membrane"/>
    <property type="evidence" value="ECO:0007669"/>
    <property type="project" value="UniProtKB-SubCell"/>
</dbReference>
<evidence type="ECO:0000256" key="8">
    <source>
        <dbReference type="ARBA" id="ARBA00023065"/>
    </source>
</evidence>
<keyword evidence="9 12" id="KW-0472">Membrane</keyword>
<accession>A0AB39M633</accession>
<dbReference type="FunFam" id="1.20.58.340:FF:000004">
    <property type="entry name" value="Magnesium transport protein CorA"/>
    <property type="match status" value="1"/>
</dbReference>